<gene>
    <name evidence="1" type="ORF">CIPAW_07G043300</name>
</gene>
<organism evidence="1 2">
    <name type="scientific">Carya illinoinensis</name>
    <name type="common">Pecan</name>
    <dbReference type="NCBI Taxonomy" id="32201"/>
    <lineage>
        <taxon>Eukaryota</taxon>
        <taxon>Viridiplantae</taxon>
        <taxon>Streptophyta</taxon>
        <taxon>Embryophyta</taxon>
        <taxon>Tracheophyta</taxon>
        <taxon>Spermatophyta</taxon>
        <taxon>Magnoliopsida</taxon>
        <taxon>eudicotyledons</taxon>
        <taxon>Gunneridae</taxon>
        <taxon>Pentapetalae</taxon>
        <taxon>rosids</taxon>
        <taxon>fabids</taxon>
        <taxon>Fagales</taxon>
        <taxon>Juglandaceae</taxon>
        <taxon>Carya</taxon>
    </lineage>
</organism>
<keyword evidence="2" id="KW-1185">Reference proteome</keyword>
<dbReference type="Proteomes" id="UP000811609">
    <property type="component" value="Chromosome 7"/>
</dbReference>
<evidence type="ECO:0000313" key="1">
    <source>
        <dbReference type="EMBL" id="KAG6646937.1"/>
    </source>
</evidence>
<comment type="caution">
    <text evidence="1">The sequence shown here is derived from an EMBL/GenBank/DDBJ whole genome shotgun (WGS) entry which is preliminary data.</text>
</comment>
<accession>A0A8T1PZR9</accession>
<name>A0A8T1PZR9_CARIL</name>
<dbReference type="AlphaFoldDB" id="A0A8T1PZR9"/>
<proteinExistence type="predicted"/>
<evidence type="ECO:0000313" key="2">
    <source>
        <dbReference type="Proteomes" id="UP000811609"/>
    </source>
</evidence>
<protein>
    <submittedName>
        <fullName evidence="1">Uncharacterized protein</fullName>
    </submittedName>
</protein>
<dbReference type="EMBL" id="CM031815">
    <property type="protein sequence ID" value="KAG6646937.1"/>
    <property type="molecule type" value="Genomic_DNA"/>
</dbReference>
<sequence>METHLVHRRSSWVSGCMMSPSCFPVSEEMGYFSIHSSRHSRRSWRWRKLLRRFLRDSTKHLYGPRPSSFHYDAVSYAQNFDEGFRNDQVPGCHSIEFHQHVS</sequence>
<reference evidence="1" key="1">
    <citation type="submission" date="2020-12" db="EMBL/GenBank/DDBJ databases">
        <title>WGS assembly of Carya illinoinensis cv. Pawnee.</title>
        <authorList>
            <person name="Platts A."/>
            <person name="Shu S."/>
            <person name="Wright S."/>
            <person name="Barry K."/>
            <person name="Edger P."/>
            <person name="Pires J.C."/>
            <person name="Schmutz J."/>
        </authorList>
    </citation>
    <scope>NUCLEOTIDE SEQUENCE</scope>
    <source>
        <tissue evidence="1">Leaf</tissue>
    </source>
</reference>